<feature type="transmembrane region" description="Helical" evidence="1">
    <location>
        <begin position="229"/>
        <end position="248"/>
    </location>
</feature>
<sequence length="667" mass="71926">MDRWTYRPELDGLRSVAVYLVLLFHCGLAAFTGGFVGVDLFFVLSGFLVSHVIWAQVDKEGSFRLGWFYARRVRRLLPAAVVVIVVTAAVQLLVASQPQRVAMVRDGQAALVYLSNWQFIADARDYFAADSVNASPFLHFWSLSIEEQFYVVLPLLLLVLLRLRRHAVVVLLLLTGVVAGSVALQVWHASSDPTYAYYATETRVYQLAAGVLLALLSRLFVFRPWAGHPMAFVGVAGVVVVGSGLVHVTPSTRGLLAVAVSVLAIGGLYAAPSGPVARVLALPALRYLGQISYGTYLWHWPVILVTRQVFDVGPVLVAAIVAPVATGLAALSYEVLERPIRRAEPLDRFRWPVVGAGLTASVLAALLVLPPVLHSTTRPAIANPSAGDLSAIAADADWVDDPIPADLDLSAALDDVPDAGSPCTPDDLDVCVRVTGDGPRVLLVGDSQSAMFVTAFESLAREHDFTLVTNVLRGCSWESGLSPRCTAEQDEFYQDVLPALDVDVVVAVSLSRAEPMWQDTYASPDRPPGETLAQLHLRTASATVDLVHQAGAKIIIVKALLGTNGYDKEGPDPLDCLARASQLGDCALVPPLEKPFTDGIFDTLAAQSPDGTATVDLDPVFCPDFPICRPVIDDTVVWKDPDHVTGTFLDDQREKIWARLTATGFLS</sequence>
<keyword evidence="5" id="KW-1185">Reference proteome</keyword>
<keyword evidence="1" id="KW-1133">Transmembrane helix</keyword>
<accession>A0A930VB44</accession>
<keyword evidence="1" id="KW-0472">Membrane</keyword>
<dbReference type="PANTHER" id="PTHR23028">
    <property type="entry name" value="ACETYLTRANSFERASE"/>
    <property type="match status" value="1"/>
</dbReference>
<feature type="transmembrane region" description="Helical" evidence="1">
    <location>
        <begin position="254"/>
        <end position="272"/>
    </location>
</feature>
<evidence type="ECO:0000259" key="2">
    <source>
        <dbReference type="Pfam" id="PF01757"/>
    </source>
</evidence>
<keyword evidence="4" id="KW-0808">Transferase</keyword>
<feature type="transmembrane region" description="Helical" evidence="1">
    <location>
        <begin position="12"/>
        <end position="31"/>
    </location>
</feature>
<feature type="transmembrane region" description="Helical" evidence="1">
    <location>
        <begin position="204"/>
        <end position="222"/>
    </location>
</feature>
<feature type="transmembrane region" description="Helical" evidence="1">
    <location>
        <begin position="140"/>
        <end position="161"/>
    </location>
</feature>
<dbReference type="EMBL" id="JADKPN010000001">
    <property type="protein sequence ID" value="MBF4761600.1"/>
    <property type="molecule type" value="Genomic_DNA"/>
</dbReference>
<dbReference type="PANTHER" id="PTHR23028:SF53">
    <property type="entry name" value="ACYL_TRANSF_3 DOMAIN-CONTAINING PROTEIN"/>
    <property type="match status" value="1"/>
</dbReference>
<dbReference type="AlphaFoldDB" id="A0A930VB44"/>
<proteinExistence type="predicted"/>
<evidence type="ECO:0000256" key="1">
    <source>
        <dbReference type="SAM" id="Phobius"/>
    </source>
</evidence>
<dbReference type="GO" id="GO:0009103">
    <property type="term" value="P:lipopolysaccharide biosynthetic process"/>
    <property type="evidence" value="ECO:0007669"/>
    <property type="project" value="TreeGrafter"/>
</dbReference>
<comment type="caution">
    <text evidence="4">The sequence shown here is derived from an EMBL/GenBank/DDBJ whole genome shotgun (WGS) entry which is preliminary data.</text>
</comment>
<dbReference type="InterPro" id="IPR050879">
    <property type="entry name" value="Acyltransferase_3"/>
</dbReference>
<dbReference type="Pfam" id="PF01757">
    <property type="entry name" value="Acyl_transf_3"/>
    <property type="match status" value="1"/>
</dbReference>
<feature type="transmembrane region" description="Helical" evidence="1">
    <location>
        <begin position="284"/>
        <end position="303"/>
    </location>
</feature>
<dbReference type="RefSeq" id="WP_194704807.1">
    <property type="nucleotide sequence ID" value="NZ_JADKPN010000001.1"/>
</dbReference>
<evidence type="ECO:0000313" key="5">
    <source>
        <dbReference type="Proteomes" id="UP000640489"/>
    </source>
</evidence>
<keyword evidence="1" id="KW-0812">Transmembrane</keyword>
<feature type="transmembrane region" description="Helical" evidence="1">
    <location>
        <begin position="168"/>
        <end position="189"/>
    </location>
</feature>
<feature type="transmembrane region" description="Helical" evidence="1">
    <location>
        <begin position="37"/>
        <end position="55"/>
    </location>
</feature>
<organism evidence="4 5">
    <name type="scientific">Nocardioides islandensis</name>
    <dbReference type="NCBI Taxonomy" id="433663"/>
    <lineage>
        <taxon>Bacteria</taxon>
        <taxon>Bacillati</taxon>
        <taxon>Actinomycetota</taxon>
        <taxon>Actinomycetes</taxon>
        <taxon>Propionibacteriales</taxon>
        <taxon>Nocardioidaceae</taxon>
        <taxon>Nocardioides</taxon>
    </lineage>
</organism>
<protein>
    <submittedName>
        <fullName evidence="4">Acyltransferase</fullName>
    </submittedName>
</protein>
<gene>
    <name evidence="4" type="ORF">ISU07_00545</name>
</gene>
<dbReference type="InterPro" id="IPR043968">
    <property type="entry name" value="SGNH"/>
</dbReference>
<feature type="domain" description="Acyltransferase 3" evidence="2">
    <location>
        <begin position="9"/>
        <end position="332"/>
    </location>
</feature>
<evidence type="ECO:0000313" key="4">
    <source>
        <dbReference type="EMBL" id="MBF4761600.1"/>
    </source>
</evidence>
<name>A0A930VB44_9ACTN</name>
<evidence type="ECO:0000259" key="3">
    <source>
        <dbReference type="Pfam" id="PF19040"/>
    </source>
</evidence>
<dbReference type="GO" id="GO:0016747">
    <property type="term" value="F:acyltransferase activity, transferring groups other than amino-acyl groups"/>
    <property type="evidence" value="ECO:0007669"/>
    <property type="project" value="InterPro"/>
</dbReference>
<feature type="transmembrane region" description="Helical" evidence="1">
    <location>
        <begin position="348"/>
        <end position="369"/>
    </location>
</feature>
<dbReference type="GO" id="GO:0016020">
    <property type="term" value="C:membrane"/>
    <property type="evidence" value="ECO:0007669"/>
    <property type="project" value="TreeGrafter"/>
</dbReference>
<dbReference type="Pfam" id="PF19040">
    <property type="entry name" value="SGNH"/>
    <property type="match status" value="1"/>
</dbReference>
<feature type="transmembrane region" description="Helical" evidence="1">
    <location>
        <begin position="76"/>
        <end position="95"/>
    </location>
</feature>
<dbReference type="Proteomes" id="UP000640489">
    <property type="component" value="Unassembled WGS sequence"/>
</dbReference>
<feature type="transmembrane region" description="Helical" evidence="1">
    <location>
        <begin position="315"/>
        <end position="336"/>
    </location>
</feature>
<reference evidence="4" key="1">
    <citation type="submission" date="2020-11" db="EMBL/GenBank/DDBJ databases">
        <title>Nocardioides sp. nov., isolated from Soil of Cynanchum wilfordii Hemsley rhizosphere.</title>
        <authorList>
            <person name="Lee J.-S."/>
            <person name="Suh M.K."/>
            <person name="Kim J.-S."/>
        </authorList>
    </citation>
    <scope>NUCLEOTIDE SEQUENCE</scope>
    <source>
        <strain evidence="4">KCTC 19275</strain>
    </source>
</reference>
<feature type="domain" description="SGNH" evidence="3">
    <location>
        <begin position="426"/>
        <end position="646"/>
    </location>
</feature>
<dbReference type="InterPro" id="IPR002656">
    <property type="entry name" value="Acyl_transf_3_dom"/>
</dbReference>
<keyword evidence="4" id="KW-0012">Acyltransferase</keyword>